<evidence type="ECO:0000313" key="1">
    <source>
        <dbReference type="EMBL" id="NWC18792.1"/>
    </source>
</evidence>
<dbReference type="EMBL" id="JACAQE010000060">
    <property type="protein sequence ID" value="NWC18792.1"/>
    <property type="molecule type" value="Genomic_DNA"/>
</dbReference>
<accession>A0A7Y8CHT8</accession>
<sequence>MGLPTEAQTLDFTALAQPLGEADACGQNLEYDPQFLELEEEALGKPEVQYGDTITQAVEP</sequence>
<reference evidence="1 2" key="1">
    <citation type="submission" date="2020-04" db="EMBL/GenBank/DDBJ databases">
        <title>Molecular characterization of pseudomonads from Agaricus bisporus reveal novel blotch 2 pathogens in Western Europe.</title>
        <authorList>
            <person name="Taparia T."/>
            <person name="Krijger M."/>
            <person name="Haynes E."/>
            <person name="Elpinstone J.G."/>
            <person name="Noble R."/>
            <person name="Van Der Wolf J."/>
        </authorList>
    </citation>
    <scope>NUCLEOTIDE SEQUENCE [LARGE SCALE GENOMIC DNA]</scope>
    <source>
        <strain evidence="1 2">IPO3738</strain>
    </source>
</reference>
<name>A0A7Y8CHT8_9PSED</name>
<proteinExistence type="predicted"/>
<dbReference type="Proteomes" id="UP000517547">
    <property type="component" value="Unassembled WGS sequence"/>
</dbReference>
<gene>
    <name evidence="1" type="ORF">HX845_34505</name>
</gene>
<comment type="caution">
    <text evidence="1">The sequence shown here is derived from an EMBL/GenBank/DDBJ whole genome shotgun (WGS) entry which is preliminary data.</text>
</comment>
<feature type="non-terminal residue" evidence="1">
    <location>
        <position position="60"/>
    </location>
</feature>
<protein>
    <submittedName>
        <fullName evidence="1">Type VI secretion system protein TssA</fullName>
    </submittedName>
</protein>
<organism evidence="1 2">
    <name type="scientific">Pseudomonas gingeri</name>
    <dbReference type="NCBI Taxonomy" id="117681"/>
    <lineage>
        <taxon>Bacteria</taxon>
        <taxon>Pseudomonadati</taxon>
        <taxon>Pseudomonadota</taxon>
        <taxon>Gammaproteobacteria</taxon>
        <taxon>Pseudomonadales</taxon>
        <taxon>Pseudomonadaceae</taxon>
        <taxon>Pseudomonas</taxon>
    </lineage>
</organism>
<dbReference type="AlphaFoldDB" id="A0A7Y8CHT8"/>
<evidence type="ECO:0000313" key="2">
    <source>
        <dbReference type="Proteomes" id="UP000517547"/>
    </source>
</evidence>